<feature type="chain" id="PRO_5015350265" description="OmpA-like domain-containing protein" evidence="3">
    <location>
        <begin position="26"/>
        <end position="615"/>
    </location>
</feature>
<feature type="compositionally biased region" description="Low complexity" evidence="2">
    <location>
        <begin position="217"/>
        <end position="227"/>
    </location>
</feature>
<dbReference type="Proteomes" id="UP000241447">
    <property type="component" value="Chromosome"/>
</dbReference>
<keyword evidence="3" id="KW-0732">Signal</keyword>
<feature type="compositionally biased region" description="Low complexity" evidence="2">
    <location>
        <begin position="241"/>
        <end position="254"/>
    </location>
</feature>
<keyword evidence="1" id="KW-0472">Membrane</keyword>
<protein>
    <recommendedName>
        <fullName evidence="4">OmpA-like domain-containing protein</fullName>
    </recommendedName>
</protein>
<name>A0A2R4M7E3_9RHOB</name>
<evidence type="ECO:0000256" key="1">
    <source>
        <dbReference type="PROSITE-ProRule" id="PRU00473"/>
    </source>
</evidence>
<reference evidence="5 6" key="1">
    <citation type="submission" date="2018-03" db="EMBL/GenBank/DDBJ databases">
        <title>The Complete Genome of Celeribacter baekdonensis strain LH4, a Thiosulfate-Oxidizing Alphaproteobacterium Isolated from Gulf of Mexico Continental Slope Sediments.</title>
        <authorList>
            <person name="Flood B.E."/>
            <person name="Bailey J.V."/>
            <person name="Leprich D."/>
        </authorList>
    </citation>
    <scope>NUCLEOTIDE SEQUENCE [LARGE SCALE GENOMIC DNA]</scope>
    <source>
        <strain evidence="5 6">LH4</strain>
    </source>
</reference>
<accession>A0A2R4M7E3</accession>
<dbReference type="CDD" id="cd07185">
    <property type="entry name" value="OmpA_C-like"/>
    <property type="match status" value="1"/>
</dbReference>
<dbReference type="OrthoDB" id="9792021at2"/>
<evidence type="ECO:0000313" key="5">
    <source>
        <dbReference type="EMBL" id="AVW93124.1"/>
    </source>
</evidence>
<feature type="compositionally biased region" description="Low complexity" evidence="2">
    <location>
        <begin position="164"/>
        <end position="200"/>
    </location>
</feature>
<dbReference type="InterPro" id="IPR006665">
    <property type="entry name" value="OmpA-like"/>
</dbReference>
<proteinExistence type="predicted"/>
<gene>
    <name evidence="5" type="ORF">DA792_20240</name>
</gene>
<dbReference type="AlphaFoldDB" id="A0A2R4M7E3"/>
<dbReference type="PANTHER" id="PTHR30329">
    <property type="entry name" value="STATOR ELEMENT OF FLAGELLAR MOTOR COMPLEX"/>
    <property type="match status" value="1"/>
</dbReference>
<dbReference type="PANTHER" id="PTHR30329:SF21">
    <property type="entry name" value="LIPOPROTEIN YIAD-RELATED"/>
    <property type="match status" value="1"/>
</dbReference>
<dbReference type="PROSITE" id="PS51123">
    <property type="entry name" value="OMPA_2"/>
    <property type="match status" value="1"/>
</dbReference>
<feature type="region of interest" description="Disordered" evidence="2">
    <location>
        <begin position="159"/>
        <end position="272"/>
    </location>
</feature>
<dbReference type="Gene3D" id="3.30.1330.60">
    <property type="entry name" value="OmpA-like domain"/>
    <property type="match status" value="1"/>
</dbReference>
<dbReference type="KEGG" id="cbak:DA792_20240"/>
<dbReference type="EMBL" id="CP028475">
    <property type="protein sequence ID" value="AVW93124.1"/>
    <property type="molecule type" value="Genomic_DNA"/>
</dbReference>
<feature type="domain" description="OmpA-like" evidence="4">
    <location>
        <begin position="492"/>
        <end position="612"/>
    </location>
</feature>
<sequence length="615" mass="64649">MRRFILGTAATGVALAGLGMTPMSAQDMQAQIDLATRLGIEMCGAEPPAEAACVTENGQVILADGSEVSLEEALSLFKPPMGSADPLTDEADPVAEAAPEVAVDPERAPETSVGDEAVADVVHQDVVEEEVLREELAKEMPAGDPLAEVMPTQETAPADMGEVAAPEPEQMPEQMPEAMTEGMTTSETTPDTSTADTPAPEASPTPRPEAAMDEGAAPEAVATEAPTDVATETGANEDAPMEAASAETESTAVEMTEEDLKVEAEEEATAAAAMEETTPVAAGTEEGAQQEVEVQTETLTEATTRASNEEFAKPDVSAKDGGGLSNLEKFLVGAVGVAVISQVLKGDDKVVESTGDRVVVERDGALRVLKNDDALLRQPGSEVTTERFSDGSTRSTMSRADGTQVITIRAADGRVLRRDRVFADGTRVVLFDDMQEIDAVDVTALPDAPKAGVNYADDEAALRAALAASQAQSEAMTRRFSLNQIRTIRAVRELAPEIALTSVNFETGSAAISASEAEELAALGRAMKRAVTDNPQEVFLVEGHTDAVGKATRNLVLSDQRAESLALALTEYFGVPPENMVVQGYGERYLKVPTVSAERANRRAAVRIITPLLGQ</sequence>
<organism evidence="5 6">
    <name type="scientific">Celeribacter baekdonensis</name>
    <dbReference type="NCBI Taxonomy" id="875171"/>
    <lineage>
        <taxon>Bacteria</taxon>
        <taxon>Pseudomonadati</taxon>
        <taxon>Pseudomonadota</taxon>
        <taxon>Alphaproteobacteria</taxon>
        <taxon>Rhodobacterales</taxon>
        <taxon>Roseobacteraceae</taxon>
        <taxon>Celeribacter</taxon>
    </lineage>
</organism>
<feature type="region of interest" description="Disordered" evidence="2">
    <location>
        <begin position="380"/>
        <end position="399"/>
    </location>
</feature>
<evidence type="ECO:0000256" key="2">
    <source>
        <dbReference type="SAM" id="MobiDB-lite"/>
    </source>
</evidence>
<evidence type="ECO:0000313" key="6">
    <source>
        <dbReference type="Proteomes" id="UP000241447"/>
    </source>
</evidence>
<dbReference type="GO" id="GO:0016020">
    <property type="term" value="C:membrane"/>
    <property type="evidence" value="ECO:0007669"/>
    <property type="project" value="UniProtKB-UniRule"/>
</dbReference>
<dbReference type="Pfam" id="PF00691">
    <property type="entry name" value="OmpA"/>
    <property type="match status" value="1"/>
</dbReference>
<dbReference type="InterPro" id="IPR050330">
    <property type="entry name" value="Bact_OuterMem_StrucFunc"/>
</dbReference>
<dbReference type="SUPFAM" id="SSF103088">
    <property type="entry name" value="OmpA-like"/>
    <property type="match status" value="1"/>
</dbReference>
<dbReference type="RefSeq" id="WP_107722387.1">
    <property type="nucleotide sequence ID" value="NZ_CP028475.1"/>
</dbReference>
<dbReference type="InterPro" id="IPR036737">
    <property type="entry name" value="OmpA-like_sf"/>
</dbReference>
<feature type="signal peptide" evidence="3">
    <location>
        <begin position="1"/>
        <end position="25"/>
    </location>
</feature>
<evidence type="ECO:0000256" key="3">
    <source>
        <dbReference type="SAM" id="SignalP"/>
    </source>
</evidence>
<evidence type="ECO:0000259" key="4">
    <source>
        <dbReference type="PROSITE" id="PS51123"/>
    </source>
</evidence>